<evidence type="ECO:0000313" key="1">
    <source>
        <dbReference type="Proteomes" id="UP000887572"/>
    </source>
</evidence>
<name>A0A914HER4_GLORO</name>
<proteinExistence type="predicted"/>
<reference evidence="2" key="1">
    <citation type="submission" date="2022-11" db="UniProtKB">
        <authorList>
            <consortium name="WormBaseParasite"/>
        </authorList>
    </citation>
    <scope>IDENTIFICATION</scope>
</reference>
<dbReference type="Proteomes" id="UP000887572">
    <property type="component" value="Unplaced"/>
</dbReference>
<accession>A0A914HER4</accession>
<evidence type="ECO:0000313" key="2">
    <source>
        <dbReference type="WBParaSite" id="Gr19_v10_g16840.t1"/>
    </source>
</evidence>
<sequence length="120" mass="14067">MLRHNKLQHHNQTAYAFFSSSLKPKSPEFDRFWSAVSTMRLPTFELSQQAETALFFVFYTLCMLLRNTLVQYFISTPGWHLRKWSLFCLDFSCPLCRLFCVLRWCAYRHDAAASGASVAR</sequence>
<protein>
    <submittedName>
        <fullName evidence="2">Uncharacterized protein</fullName>
    </submittedName>
</protein>
<keyword evidence="1" id="KW-1185">Reference proteome</keyword>
<dbReference type="AlphaFoldDB" id="A0A914HER4"/>
<dbReference type="WBParaSite" id="Gr19_v10_g16840.t1">
    <property type="protein sequence ID" value="Gr19_v10_g16840.t1"/>
    <property type="gene ID" value="Gr19_v10_g16840"/>
</dbReference>
<organism evidence="1 2">
    <name type="scientific">Globodera rostochiensis</name>
    <name type="common">Golden nematode worm</name>
    <name type="synonym">Heterodera rostochiensis</name>
    <dbReference type="NCBI Taxonomy" id="31243"/>
    <lineage>
        <taxon>Eukaryota</taxon>
        <taxon>Metazoa</taxon>
        <taxon>Ecdysozoa</taxon>
        <taxon>Nematoda</taxon>
        <taxon>Chromadorea</taxon>
        <taxon>Rhabditida</taxon>
        <taxon>Tylenchina</taxon>
        <taxon>Tylenchomorpha</taxon>
        <taxon>Tylenchoidea</taxon>
        <taxon>Heteroderidae</taxon>
        <taxon>Heteroderinae</taxon>
        <taxon>Globodera</taxon>
    </lineage>
</organism>